<dbReference type="AlphaFoldDB" id="A0AAD4G5I8"/>
<gene>
    <name evidence="1" type="ORF">L210DRAFT_316978</name>
</gene>
<feature type="non-terminal residue" evidence="1">
    <location>
        <position position="92"/>
    </location>
</feature>
<name>A0AAD4G5I8_BOLED</name>
<dbReference type="EMBL" id="WHUW01000379">
    <property type="protein sequence ID" value="KAF8415040.1"/>
    <property type="molecule type" value="Genomic_DNA"/>
</dbReference>
<proteinExistence type="predicted"/>
<reference evidence="1" key="1">
    <citation type="submission" date="2019-10" db="EMBL/GenBank/DDBJ databases">
        <authorList>
            <consortium name="DOE Joint Genome Institute"/>
            <person name="Kuo A."/>
            <person name="Miyauchi S."/>
            <person name="Kiss E."/>
            <person name="Drula E."/>
            <person name="Kohler A."/>
            <person name="Sanchez-Garcia M."/>
            <person name="Andreopoulos B."/>
            <person name="Barry K.W."/>
            <person name="Bonito G."/>
            <person name="Buee M."/>
            <person name="Carver A."/>
            <person name="Chen C."/>
            <person name="Cichocki N."/>
            <person name="Clum A."/>
            <person name="Culley D."/>
            <person name="Crous P.W."/>
            <person name="Fauchery L."/>
            <person name="Girlanda M."/>
            <person name="Hayes R."/>
            <person name="Keri Z."/>
            <person name="LaButti K."/>
            <person name="Lipzen A."/>
            <person name="Lombard V."/>
            <person name="Magnuson J."/>
            <person name="Maillard F."/>
            <person name="Morin E."/>
            <person name="Murat C."/>
            <person name="Nolan M."/>
            <person name="Ohm R."/>
            <person name="Pangilinan J."/>
            <person name="Pereira M."/>
            <person name="Perotto S."/>
            <person name="Peter M."/>
            <person name="Riley R."/>
            <person name="Sitrit Y."/>
            <person name="Stielow B."/>
            <person name="Szollosi G."/>
            <person name="Zifcakova L."/>
            <person name="Stursova M."/>
            <person name="Spatafora J.W."/>
            <person name="Tedersoo L."/>
            <person name="Vaario L.-M."/>
            <person name="Yamada A."/>
            <person name="Yan M."/>
            <person name="Wang P."/>
            <person name="Xu J."/>
            <person name="Bruns T."/>
            <person name="Baldrian P."/>
            <person name="Vilgalys R."/>
            <person name="Henrissat B."/>
            <person name="Grigoriev I.V."/>
            <person name="Hibbett D."/>
            <person name="Nagy L.G."/>
            <person name="Martin F.M."/>
        </authorList>
    </citation>
    <scope>NUCLEOTIDE SEQUENCE</scope>
    <source>
        <strain evidence="1">BED1</strain>
    </source>
</reference>
<evidence type="ECO:0000313" key="1">
    <source>
        <dbReference type="EMBL" id="KAF8415040.1"/>
    </source>
</evidence>
<evidence type="ECO:0000313" key="2">
    <source>
        <dbReference type="Proteomes" id="UP001194468"/>
    </source>
</evidence>
<organism evidence="1 2">
    <name type="scientific">Boletus edulis BED1</name>
    <dbReference type="NCBI Taxonomy" id="1328754"/>
    <lineage>
        <taxon>Eukaryota</taxon>
        <taxon>Fungi</taxon>
        <taxon>Dikarya</taxon>
        <taxon>Basidiomycota</taxon>
        <taxon>Agaricomycotina</taxon>
        <taxon>Agaricomycetes</taxon>
        <taxon>Agaricomycetidae</taxon>
        <taxon>Boletales</taxon>
        <taxon>Boletineae</taxon>
        <taxon>Boletaceae</taxon>
        <taxon>Boletoideae</taxon>
        <taxon>Boletus</taxon>
    </lineage>
</organism>
<protein>
    <submittedName>
        <fullName evidence="1">Uncharacterized protein</fullName>
    </submittedName>
</protein>
<dbReference type="Proteomes" id="UP001194468">
    <property type="component" value="Unassembled WGS sequence"/>
</dbReference>
<reference evidence="1" key="2">
    <citation type="journal article" date="2020" name="Nat. Commun.">
        <title>Large-scale genome sequencing of mycorrhizal fungi provides insights into the early evolution of symbiotic traits.</title>
        <authorList>
            <person name="Miyauchi S."/>
            <person name="Kiss E."/>
            <person name="Kuo A."/>
            <person name="Drula E."/>
            <person name="Kohler A."/>
            <person name="Sanchez-Garcia M."/>
            <person name="Morin E."/>
            <person name="Andreopoulos B."/>
            <person name="Barry K.W."/>
            <person name="Bonito G."/>
            <person name="Buee M."/>
            <person name="Carver A."/>
            <person name="Chen C."/>
            <person name="Cichocki N."/>
            <person name="Clum A."/>
            <person name="Culley D."/>
            <person name="Crous P.W."/>
            <person name="Fauchery L."/>
            <person name="Girlanda M."/>
            <person name="Hayes R.D."/>
            <person name="Keri Z."/>
            <person name="LaButti K."/>
            <person name="Lipzen A."/>
            <person name="Lombard V."/>
            <person name="Magnuson J."/>
            <person name="Maillard F."/>
            <person name="Murat C."/>
            <person name="Nolan M."/>
            <person name="Ohm R.A."/>
            <person name="Pangilinan J."/>
            <person name="Pereira M.F."/>
            <person name="Perotto S."/>
            <person name="Peter M."/>
            <person name="Pfister S."/>
            <person name="Riley R."/>
            <person name="Sitrit Y."/>
            <person name="Stielow J.B."/>
            <person name="Szollosi G."/>
            <person name="Zifcakova L."/>
            <person name="Stursova M."/>
            <person name="Spatafora J.W."/>
            <person name="Tedersoo L."/>
            <person name="Vaario L.M."/>
            <person name="Yamada A."/>
            <person name="Yan M."/>
            <person name="Wang P."/>
            <person name="Xu J."/>
            <person name="Bruns T."/>
            <person name="Baldrian P."/>
            <person name="Vilgalys R."/>
            <person name="Dunand C."/>
            <person name="Henrissat B."/>
            <person name="Grigoriev I.V."/>
            <person name="Hibbett D."/>
            <person name="Nagy L.G."/>
            <person name="Martin F.M."/>
        </authorList>
    </citation>
    <scope>NUCLEOTIDE SEQUENCE</scope>
    <source>
        <strain evidence="1">BED1</strain>
    </source>
</reference>
<sequence>MTLPCIAFQLPPLSASRTGSGRVYHVDTHAFGRVEIRTRYNLSRANSLHLIHPWLDTLLEHEKSAFVEDDQENLWRGHTRREVTRIHRRYLL</sequence>
<comment type="caution">
    <text evidence="1">The sequence shown here is derived from an EMBL/GenBank/DDBJ whole genome shotgun (WGS) entry which is preliminary data.</text>
</comment>
<keyword evidence="2" id="KW-1185">Reference proteome</keyword>
<accession>A0AAD4G5I8</accession>